<sequence length="210" mass="24497">MKIFRILIISILLISCSKQRKFVKISDNPFIEYTKEGHNVSIYISDFSLGKGNELALEAMKFARKNKFDKAREKLTQAIIEEPNNPILYNNLGNVEYHDYKFNKAIECYEKSLIISDSLYISAGINLGKAYSLIGEKEKSELIFNQIIIKSDIEFLRGICYYELTRKHLDYGEIEEAKLSFSNAKSILINYEDFEKELNDVETRIIHYYD</sequence>
<dbReference type="InterPro" id="IPR011990">
    <property type="entry name" value="TPR-like_helical_dom_sf"/>
</dbReference>
<proteinExistence type="predicted"/>
<dbReference type="OrthoDB" id="9760839at2"/>
<organism evidence="1 2">
    <name type="scientific">Lutibacter agarilyticus</name>
    <dbReference type="NCBI Taxonomy" id="1109740"/>
    <lineage>
        <taxon>Bacteria</taxon>
        <taxon>Pseudomonadati</taxon>
        <taxon>Bacteroidota</taxon>
        <taxon>Flavobacteriia</taxon>
        <taxon>Flavobacteriales</taxon>
        <taxon>Flavobacteriaceae</taxon>
        <taxon>Lutibacter</taxon>
    </lineage>
</organism>
<name>A0A238XPU4_9FLAO</name>
<dbReference type="Gene3D" id="1.25.40.10">
    <property type="entry name" value="Tetratricopeptide repeat domain"/>
    <property type="match status" value="1"/>
</dbReference>
<dbReference type="InterPro" id="IPR019734">
    <property type="entry name" value="TPR_rpt"/>
</dbReference>
<dbReference type="SMART" id="SM00028">
    <property type="entry name" value="TPR"/>
    <property type="match status" value="3"/>
</dbReference>
<dbReference type="PANTHER" id="PTHR12558:SF13">
    <property type="entry name" value="CELL DIVISION CYCLE PROTEIN 27 HOMOLOG"/>
    <property type="match status" value="1"/>
</dbReference>
<dbReference type="SUPFAM" id="SSF48452">
    <property type="entry name" value="TPR-like"/>
    <property type="match status" value="1"/>
</dbReference>
<protein>
    <submittedName>
        <fullName evidence="1">Uncharacterized protein</fullName>
    </submittedName>
</protein>
<dbReference type="PANTHER" id="PTHR12558">
    <property type="entry name" value="CELL DIVISION CYCLE 16,23,27"/>
    <property type="match status" value="1"/>
</dbReference>
<reference evidence="1 2" key="1">
    <citation type="submission" date="2017-06" db="EMBL/GenBank/DDBJ databases">
        <authorList>
            <person name="Kim H.J."/>
            <person name="Triplett B.A."/>
        </authorList>
    </citation>
    <scope>NUCLEOTIDE SEQUENCE [LARGE SCALE GENOMIC DNA]</scope>
    <source>
        <strain evidence="1 2">DSM 29150</strain>
    </source>
</reference>
<keyword evidence="2" id="KW-1185">Reference proteome</keyword>
<dbReference type="Proteomes" id="UP000198384">
    <property type="component" value="Unassembled WGS sequence"/>
</dbReference>
<dbReference type="EMBL" id="FZNT01000006">
    <property type="protein sequence ID" value="SNR60730.1"/>
    <property type="molecule type" value="Genomic_DNA"/>
</dbReference>
<evidence type="ECO:0000313" key="1">
    <source>
        <dbReference type="EMBL" id="SNR60730.1"/>
    </source>
</evidence>
<gene>
    <name evidence="1" type="ORF">SAMN06265371_106214</name>
</gene>
<accession>A0A238XPU4</accession>
<dbReference type="PROSITE" id="PS51257">
    <property type="entry name" value="PROKAR_LIPOPROTEIN"/>
    <property type="match status" value="1"/>
</dbReference>
<evidence type="ECO:0000313" key="2">
    <source>
        <dbReference type="Proteomes" id="UP000198384"/>
    </source>
</evidence>
<dbReference type="RefSeq" id="WP_089381968.1">
    <property type="nucleotide sequence ID" value="NZ_FZNT01000006.1"/>
</dbReference>
<dbReference type="AlphaFoldDB" id="A0A238XPU4"/>